<evidence type="ECO:0000313" key="3">
    <source>
        <dbReference type="Proteomes" id="UP000590749"/>
    </source>
</evidence>
<accession>A0A7W5AFI9</accession>
<organism evidence="2 3">
    <name type="scientific">Actinoplanes campanulatus</name>
    <dbReference type="NCBI Taxonomy" id="113559"/>
    <lineage>
        <taxon>Bacteria</taxon>
        <taxon>Bacillati</taxon>
        <taxon>Actinomycetota</taxon>
        <taxon>Actinomycetes</taxon>
        <taxon>Micromonosporales</taxon>
        <taxon>Micromonosporaceae</taxon>
        <taxon>Actinoplanes</taxon>
    </lineage>
</organism>
<dbReference type="AlphaFoldDB" id="A0A7W5AFI9"/>
<feature type="transmembrane region" description="Helical" evidence="1">
    <location>
        <begin position="29"/>
        <end position="47"/>
    </location>
</feature>
<evidence type="ECO:0000313" key="2">
    <source>
        <dbReference type="EMBL" id="MBB3095122.1"/>
    </source>
</evidence>
<keyword evidence="2" id="KW-0378">Hydrolase</keyword>
<dbReference type="Proteomes" id="UP000590749">
    <property type="component" value="Unassembled WGS sequence"/>
</dbReference>
<keyword evidence="3" id="KW-1185">Reference proteome</keyword>
<keyword evidence="1" id="KW-0472">Membrane</keyword>
<feature type="transmembrane region" description="Helical" evidence="1">
    <location>
        <begin position="120"/>
        <end position="141"/>
    </location>
</feature>
<name>A0A7W5AFI9_9ACTN</name>
<feature type="transmembrane region" description="Helical" evidence="1">
    <location>
        <begin position="85"/>
        <end position="108"/>
    </location>
</feature>
<keyword evidence="2" id="KW-0645">Protease</keyword>
<dbReference type="RefSeq" id="WP_183219608.1">
    <property type="nucleotide sequence ID" value="NZ_BMPW01000009.1"/>
</dbReference>
<feature type="transmembrane region" description="Helical" evidence="1">
    <location>
        <begin position="53"/>
        <end position="73"/>
    </location>
</feature>
<sequence length="147" mass="15542">MDVDEASKALAEMRRRNEQTLRQGSPSRLPAWYTFGSAAALMLIWASGDVDGWPEVAMIVGGVGATLVLTRLLERITGVRLRARALRVGPIALLIAAMLIVSIVVGSVMRLYDVAASNTIGGLAASIVLILAVGPVQAAAARPRKRP</sequence>
<reference evidence="2 3" key="1">
    <citation type="submission" date="2020-08" db="EMBL/GenBank/DDBJ databases">
        <title>Genomic Encyclopedia of Type Strains, Phase III (KMG-III): the genomes of soil and plant-associated and newly described type strains.</title>
        <authorList>
            <person name="Whitman W."/>
        </authorList>
    </citation>
    <scope>NUCLEOTIDE SEQUENCE [LARGE SCALE GENOMIC DNA]</scope>
    <source>
        <strain evidence="2 3">CECT 3287</strain>
    </source>
</reference>
<dbReference type="GO" id="GO:0008233">
    <property type="term" value="F:peptidase activity"/>
    <property type="evidence" value="ECO:0007669"/>
    <property type="project" value="UniProtKB-KW"/>
</dbReference>
<protein>
    <submittedName>
        <fullName evidence="2">Membrane associated rhomboid family serine protease</fullName>
    </submittedName>
</protein>
<evidence type="ECO:0000256" key="1">
    <source>
        <dbReference type="SAM" id="Phobius"/>
    </source>
</evidence>
<keyword evidence="1" id="KW-1133">Transmembrane helix</keyword>
<comment type="caution">
    <text evidence="2">The sequence shown here is derived from an EMBL/GenBank/DDBJ whole genome shotgun (WGS) entry which is preliminary data.</text>
</comment>
<dbReference type="GO" id="GO:0006508">
    <property type="term" value="P:proteolysis"/>
    <property type="evidence" value="ECO:0007669"/>
    <property type="project" value="UniProtKB-KW"/>
</dbReference>
<gene>
    <name evidence="2" type="ORF">FHR83_002785</name>
</gene>
<dbReference type="EMBL" id="JACHXF010000005">
    <property type="protein sequence ID" value="MBB3095122.1"/>
    <property type="molecule type" value="Genomic_DNA"/>
</dbReference>
<keyword evidence="1" id="KW-0812">Transmembrane</keyword>
<proteinExistence type="predicted"/>